<dbReference type="Proteomes" id="UP000034154">
    <property type="component" value="Unassembled WGS sequence"/>
</dbReference>
<dbReference type="GO" id="GO:0008168">
    <property type="term" value="F:methyltransferase activity"/>
    <property type="evidence" value="ECO:0007669"/>
    <property type="project" value="InterPro"/>
</dbReference>
<dbReference type="InterPro" id="IPR025714">
    <property type="entry name" value="Methyltranfer_dom"/>
</dbReference>
<dbReference type="InterPro" id="IPR050320">
    <property type="entry name" value="N5-glutamine_MTase"/>
</dbReference>
<gene>
    <name evidence="2" type="ORF">UW63_C0058G0013</name>
</gene>
<dbReference type="InterPro" id="IPR029063">
    <property type="entry name" value="SAM-dependent_MTases_sf"/>
</dbReference>
<dbReference type="PANTHER" id="PTHR18895:SF74">
    <property type="entry name" value="MTRF1L RELEASE FACTOR GLUTAMINE METHYLTRANSFERASE"/>
    <property type="match status" value="1"/>
</dbReference>
<dbReference type="PANTHER" id="PTHR18895">
    <property type="entry name" value="HEMK METHYLTRANSFERASE"/>
    <property type="match status" value="1"/>
</dbReference>
<dbReference type="SUPFAM" id="SSF53335">
    <property type="entry name" value="S-adenosyl-L-methionine-dependent methyltransferases"/>
    <property type="match status" value="1"/>
</dbReference>
<organism evidence="2 3">
    <name type="scientific">Candidatus Uhrbacteria bacterium GW2011_GWF2_44_350</name>
    <dbReference type="NCBI Taxonomy" id="1619000"/>
    <lineage>
        <taxon>Bacteria</taxon>
        <taxon>Candidatus Uhriibacteriota</taxon>
    </lineage>
</organism>
<dbReference type="InterPro" id="IPR004557">
    <property type="entry name" value="PrmC-related"/>
</dbReference>
<dbReference type="PATRIC" id="fig|1619000.3.peg.850"/>
<feature type="domain" description="Methyltransferase" evidence="1">
    <location>
        <begin position="108"/>
        <end position="229"/>
    </location>
</feature>
<evidence type="ECO:0000313" key="2">
    <source>
        <dbReference type="EMBL" id="KKT69473.1"/>
    </source>
</evidence>
<evidence type="ECO:0000313" key="3">
    <source>
        <dbReference type="Proteomes" id="UP000034154"/>
    </source>
</evidence>
<dbReference type="Pfam" id="PF13847">
    <property type="entry name" value="Methyltransf_31"/>
    <property type="match status" value="1"/>
</dbReference>
<reference evidence="2 3" key="1">
    <citation type="journal article" date="2015" name="Nature">
        <title>rRNA introns, odd ribosomes, and small enigmatic genomes across a large radiation of phyla.</title>
        <authorList>
            <person name="Brown C.T."/>
            <person name="Hug L.A."/>
            <person name="Thomas B.C."/>
            <person name="Sharon I."/>
            <person name="Castelle C.J."/>
            <person name="Singh A."/>
            <person name="Wilkins M.J."/>
            <person name="Williams K.H."/>
            <person name="Banfield J.F."/>
        </authorList>
    </citation>
    <scope>NUCLEOTIDE SEQUENCE [LARGE SCALE GENOMIC DNA]</scope>
</reference>
<dbReference type="CDD" id="cd02440">
    <property type="entry name" value="AdoMet_MTases"/>
    <property type="match status" value="1"/>
</dbReference>
<dbReference type="Gene3D" id="3.40.50.150">
    <property type="entry name" value="Vaccinia Virus protein VP39"/>
    <property type="match status" value="1"/>
</dbReference>
<evidence type="ECO:0000259" key="1">
    <source>
        <dbReference type="Pfam" id="PF13847"/>
    </source>
</evidence>
<proteinExistence type="predicted"/>
<dbReference type="AlphaFoldDB" id="A0A0G1JDL2"/>
<sequence length="403" mass="46686">MLSLEKLLVRACAATLQEMYAQHKATFLELFLRRRPVSDLAFGSCNLQPLIRAKIIELSGKKIRPILRVFPVQGRFIVSDYFTPRHPDNVLPVALDESIYMENSLDVHKGDVTLDVFTGSGIYPIFAAAKARHAVGVDINPKAINYSKFNAILNGVEDKTEFLLGDMFEPVNGRKFDLITANPPYVLIPPHKTRTDALHAESTGDGLDIPKLFIAGVDTHLTSGGRVQMITGSVGNETIPEISFITERYRGKHKKVIIDFLHQRKISLGTFLRRKFATDTKFYHAPISKSFLQKWELNLRQKGYTNYYFYLITIQPARRFEIVSKQHKFQIRKDYYLTTDMSDFSLSYITRLMRAYERYFKWWESHRGEKRWHTKPTPRSPKVKLEEKLRACRLELQKKRPIK</sequence>
<accession>A0A0G1JDL2</accession>
<comment type="caution">
    <text evidence="2">The sequence shown here is derived from an EMBL/GenBank/DDBJ whole genome shotgun (WGS) entry which is preliminary data.</text>
</comment>
<protein>
    <recommendedName>
        <fullName evidence="1">Methyltransferase domain-containing protein</fullName>
    </recommendedName>
</protein>
<dbReference type="NCBIfam" id="TIGR00537">
    <property type="entry name" value="hemK_rel_arch"/>
    <property type="match status" value="1"/>
</dbReference>
<dbReference type="EMBL" id="LCJB01000058">
    <property type="protein sequence ID" value="KKT69473.1"/>
    <property type="molecule type" value="Genomic_DNA"/>
</dbReference>
<name>A0A0G1JDL2_9BACT</name>